<keyword evidence="5 6" id="KW-0472">Membrane</keyword>
<keyword evidence="3 6" id="KW-0812">Transmembrane</keyword>
<dbReference type="PANTHER" id="PTHR47089:SF1">
    <property type="entry name" value="GUANOSINE ABC TRANSPORTER PERMEASE PROTEIN NUPP"/>
    <property type="match status" value="1"/>
</dbReference>
<feature type="transmembrane region" description="Helical" evidence="6">
    <location>
        <begin position="84"/>
        <end position="103"/>
    </location>
</feature>
<reference evidence="7" key="1">
    <citation type="journal article" date="2015" name="Nature">
        <title>Complex archaea that bridge the gap between prokaryotes and eukaryotes.</title>
        <authorList>
            <person name="Spang A."/>
            <person name="Saw J.H."/>
            <person name="Jorgensen S.L."/>
            <person name="Zaremba-Niedzwiedzka K."/>
            <person name="Martijn J."/>
            <person name="Lind A.E."/>
            <person name="van Eijk R."/>
            <person name="Schleper C."/>
            <person name="Guy L."/>
            <person name="Ettema T.J."/>
        </authorList>
    </citation>
    <scope>NUCLEOTIDE SEQUENCE</scope>
</reference>
<comment type="subcellular location">
    <subcellularLocation>
        <location evidence="1">Cell membrane</location>
        <topology evidence="1">Multi-pass membrane protein</topology>
    </subcellularLocation>
</comment>
<evidence type="ECO:0000256" key="2">
    <source>
        <dbReference type="ARBA" id="ARBA00022475"/>
    </source>
</evidence>
<keyword evidence="2" id="KW-1003">Cell membrane</keyword>
<dbReference type="AlphaFoldDB" id="A0A0F8XTA9"/>
<protein>
    <recommendedName>
        <fullName evidence="8">ABC transporter permease</fullName>
    </recommendedName>
</protein>
<evidence type="ECO:0000256" key="4">
    <source>
        <dbReference type="ARBA" id="ARBA00022989"/>
    </source>
</evidence>
<evidence type="ECO:0008006" key="8">
    <source>
        <dbReference type="Google" id="ProtNLM"/>
    </source>
</evidence>
<feature type="transmembrane region" description="Helical" evidence="6">
    <location>
        <begin position="6"/>
        <end position="28"/>
    </location>
</feature>
<evidence type="ECO:0000256" key="5">
    <source>
        <dbReference type="ARBA" id="ARBA00023136"/>
    </source>
</evidence>
<dbReference type="EMBL" id="LAZR01057384">
    <property type="protein sequence ID" value="KKK72173.1"/>
    <property type="molecule type" value="Genomic_DNA"/>
</dbReference>
<proteinExistence type="predicted"/>
<organism evidence="7">
    <name type="scientific">marine sediment metagenome</name>
    <dbReference type="NCBI Taxonomy" id="412755"/>
    <lineage>
        <taxon>unclassified sequences</taxon>
        <taxon>metagenomes</taxon>
        <taxon>ecological metagenomes</taxon>
    </lineage>
</organism>
<feature type="non-terminal residue" evidence="7">
    <location>
        <position position="1"/>
    </location>
</feature>
<evidence type="ECO:0000256" key="1">
    <source>
        <dbReference type="ARBA" id="ARBA00004651"/>
    </source>
</evidence>
<evidence type="ECO:0000313" key="7">
    <source>
        <dbReference type="EMBL" id="KKK72173.1"/>
    </source>
</evidence>
<gene>
    <name evidence="7" type="ORF">LCGC14_2906550</name>
</gene>
<dbReference type="PANTHER" id="PTHR47089">
    <property type="entry name" value="ABC TRANSPORTER, PERMEASE PROTEIN"/>
    <property type="match status" value="1"/>
</dbReference>
<evidence type="ECO:0000256" key="6">
    <source>
        <dbReference type="SAM" id="Phobius"/>
    </source>
</evidence>
<keyword evidence="4 6" id="KW-1133">Transmembrane helix</keyword>
<dbReference type="GO" id="GO:0005886">
    <property type="term" value="C:plasma membrane"/>
    <property type="evidence" value="ECO:0007669"/>
    <property type="project" value="UniProtKB-SubCell"/>
</dbReference>
<dbReference type="InterPro" id="IPR001851">
    <property type="entry name" value="ABC_transp_permease"/>
</dbReference>
<dbReference type="Pfam" id="PF02653">
    <property type="entry name" value="BPD_transp_2"/>
    <property type="match status" value="1"/>
</dbReference>
<feature type="transmembrane region" description="Helical" evidence="6">
    <location>
        <begin position="40"/>
        <end position="72"/>
    </location>
</feature>
<comment type="caution">
    <text evidence="7">The sequence shown here is derived from an EMBL/GenBank/DDBJ whole genome shotgun (WGS) entry which is preliminary data.</text>
</comment>
<sequence>NTTSVILKTAIISGGLAGMAGVGELCAIQQRLILDISPGYGYAGIVIAMLGNLHPIGVLLSAFFFSVIIVGAQTMSRMTGVPSYIAEVIQGMALMIMLVFLLLTEYRIKAVRK</sequence>
<dbReference type="GO" id="GO:0022857">
    <property type="term" value="F:transmembrane transporter activity"/>
    <property type="evidence" value="ECO:0007669"/>
    <property type="project" value="InterPro"/>
</dbReference>
<evidence type="ECO:0000256" key="3">
    <source>
        <dbReference type="ARBA" id="ARBA00022692"/>
    </source>
</evidence>
<name>A0A0F8XTA9_9ZZZZ</name>
<accession>A0A0F8XTA9</accession>